<dbReference type="PROSITE" id="PS51462">
    <property type="entry name" value="NUDIX"/>
    <property type="match status" value="1"/>
</dbReference>
<dbReference type="InterPro" id="IPR015797">
    <property type="entry name" value="NUDIX_hydrolase-like_dom_sf"/>
</dbReference>
<organism evidence="11 12">
    <name type="scientific">Trichodelitschia bisporula</name>
    <dbReference type="NCBI Taxonomy" id="703511"/>
    <lineage>
        <taxon>Eukaryota</taxon>
        <taxon>Fungi</taxon>
        <taxon>Dikarya</taxon>
        <taxon>Ascomycota</taxon>
        <taxon>Pezizomycotina</taxon>
        <taxon>Dothideomycetes</taxon>
        <taxon>Dothideomycetes incertae sedis</taxon>
        <taxon>Phaeotrichales</taxon>
        <taxon>Phaeotrichaceae</taxon>
        <taxon>Trichodelitschia</taxon>
    </lineage>
</organism>
<dbReference type="GO" id="GO:0016818">
    <property type="term" value="F:hydrolase activity, acting on acid anhydrides, in phosphorus-containing anhydrides"/>
    <property type="evidence" value="ECO:0007669"/>
    <property type="project" value="InterPro"/>
</dbReference>
<dbReference type="Gene3D" id="3.30.1230.20">
    <property type="match status" value="1"/>
</dbReference>
<evidence type="ECO:0000259" key="10">
    <source>
        <dbReference type="PROSITE" id="PS51462"/>
    </source>
</evidence>
<name>A0A6G1I903_9PEZI</name>
<evidence type="ECO:0000313" key="11">
    <source>
        <dbReference type="EMBL" id="KAF2404596.1"/>
    </source>
</evidence>
<protein>
    <recommendedName>
        <fullName evidence="10">Nudix hydrolase domain-containing protein</fullName>
    </recommendedName>
</protein>
<keyword evidence="4" id="KW-0479">Metal-binding</keyword>
<keyword evidence="8" id="KW-0464">Manganese</keyword>
<dbReference type="PROSITE" id="PS00996">
    <property type="entry name" value="RIBOSOMAL_S21E"/>
    <property type="match status" value="1"/>
</dbReference>
<gene>
    <name evidence="11" type="ORF">EJ06DRAFT_535753</name>
</gene>
<dbReference type="SUPFAM" id="SSF55811">
    <property type="entry name" value="Nudix"/>
    <property type="match status" value="1"/>
</dbReference>
<dbReference type="Gene3D" id="3.90.79.10">
    <property type="entry name" value="Nucleoside Triphosphate Pyrophosphohydrolase"/>
    <property type="match status" value="1"/>
</dbReference>
<dbReference type="InterPro" id="IPR018279">
    <property type="entry name" value="Ribosomal_eS21_CS"/>
</dbReference>
<evidence type="ECO:0000256" key="6">
    <source>
        <dbReference type="ARBA" id="ARBA00022842"/>
    </source>
</evidence>
<dbReference type="Pfam" id="PF01249">
    <property type="entry name" value="Ribosomal_S21e"/>
    <property type="match status" value="1"/>
</dbReference>
<evidence type="ECO:0000256" key="1">
    <source>
        <dbReference type="ARBA" id="ARBA00001936"/>
    </source>
</evidence>
<dbReference type="GO" id="GO:0006412">
    <property type="term" value="P:translation"/>
    <property type="evidence" value="ECO:0007669"/>
    <property type="project" value="InterPro"/>
</dbReference>
<comment type="cofactor">
    <cofactor evidence="2">
        <name>Mg(2+)</name>
        <dbReference type="ChEBI" id="CHEBI:18420"/>
    </cofactor>
</comment>
<dbReference type="InterPro" id="IPR000086">
    <property type="entry name" value="NUDIX_hydrolase_dom"/>
</dbReference>
<dbReference type="GO" id="GO:0022626">
    <property type="term" value="C:cytosolic ribosome"/>
    <property type="evidence" value="ECO:0007669"/>
    <property type="project" value="UniProtKB-ARBA"/>
</dbReference>
<evidence type="ECO:0000256" key="7">
    <source>
        <dbReference type="ARBA" id="ARBA00022980"/>
    </source>
</evidence>
<dbReference type="InterPro" id="IPR039121">
    <property type="entry name" value="NUDT19"/>
</dbReference>
<comment type="similarity">
    <text evidence="3">Belongs to the eukaryotic ribosomal protein eS21 family.</text>
</comment>
<evidence type="ECO:0000313" key="12">
    <source>
        <dbReference type="Proteomes" id="UP000799640"/>
    </source>
</evidence>
<evidence type="ECO:0000256" key="8">
    <source>
        <dbReference type="ARBA" id="ARBA00023211"/>
    </source>
</evidence>
<dbReference type="CDD" id="cd18870">
    <property type="entry name" value="NUDIX_AcylCoAdiphos_Nudt19"/>
    <property type="match status" value="1"/>
</dbReference>
<dbReference type="GO" id="GO:0042274">
    <property type="term" value="P:ribosomal small subunit biogenesis"/>
    <property type="evidence" value="ECO:0007669"/>
    <property type="project" value="UniProtKB-ARBA"/>
</dbReference>
<dbReference type="GO" id="GO:1990904">
    <property type="term" value="C:ribonucleoprotein complex"/>
    <property type="evidence" value="ECO:0007669"/>
    <property type="project" value="UniProtKB-KW"/>
</dbReference>
<reference evidence="11" key="1">
    <citation type="journal article" date="2020" name="Stud. Mycol.">
        <title>101 Dothideomycetes genomes: a test case for predicting lifestyles and emergence of pathogens.</title>
        <authorList>
            <person name="Haridas S."/>
            <person name="Albert R."/>
            <person name="Binder M."/>
            <person name="Bloem J."/>
            <person name="Labutti K."/>
            <person name="Salamov A."/>
            <person name="Andreopoulos B."/>
            <person name="Baker S."/>
            <person name="Barry K."/>
            <person name="Bills G."/>
            <person name="Bluhm B."/>
            <person name="Cannon C."/>
            <person name="Castanera R."/>
            <person name="Culley D."/>
            <person name="Daum C."/>
            <person name="Ezra D."/>
            <person name="Gonzalez J."/>
            <person name="Henrissat B."/>
            <person name="Kuo A."/>
            <person name="Liang C."/>
            <person name="Lipzen A."/>
            <person name="Lutzoni F."/>
            <person name="Magnuson J."/>
            <person name="Mondo S."/>
            <person name="Nolan M."/>
            <person name="Ohm R."/>
            <person name="Pangilinan J."/>
            <person name="Park H.-J."/>
            <person name="Ramirez L."/>
            <person name="Alfaro M."/>
            <person name="Sun H."/>
            <person name="Tritt A."/>
            <person name="Yoshinaga Y."/>
            <person name="Zwiers L.-H."/>
            <person name="Turgeon B."/>
            <person name="Goodwin S."/>
            <person name="Spatafora J."/>
            <person name="Crous P."/>
            <person name="Grigoriev I."/>
        </authorList>
    </citation>
    <scope>NUCLEOTIDE SEQUENCE</scope>
    <source>
        <strain evidence="11">CBS 262.69</strain>
    </source>
</reference>
<dbReference type="InterPro" id="IPR001931">
    <property type="entry name" value="Ribosomal_eS21"/>
</dbReference>
<keyword evidence="7" id="KW-0689">Ribosomal protein</keyword>
<proteinExistence type="inferred from homology"/>
<dbReference type="AlphaFoldDB" id="A0A6G1I903"/>
<feature type="domain" description="Nudix hydrolase" evidence="10">
    <location>
        <begin position="1"/>
        <end position="211"/>
    </location>
</feature>
<dbReference type="PANTHER" id="PTHR12318">
    <property type="entry name" value="TESTOSTERONE-REGULATED PROTEIN RP2"/>
    <property type="match status" value="1"/>
</dbReference>
<keyword evidence="9" id="KW-0687">Ribonucleoprotein</keyword>
<evidence type="ECO:0000256" key="5">
    <source>
        <dbReference type="ARBA" id="ARBA00022801"/>
    </source>
</evidence>
<dbReference type="FunFam" id="3.30.1230.20:FF:000001">
    <property type="entry name" value="40S ribosomal protein S21"/>
    <property type="match status" value="1"/>
</dbReference>
<dbReference type="GO" id="GO:0005739">
    <property type="term" value="C:mitochondrion"/>
    <property type="evidence" value="ECO:0007669"/>
    <property type="project" value="TreeGrafter"/>
</dbReference>
<evidence type="ECO:0000256" key="9">
    <source>
        <dbReference type="ARBA" id="ARBA00023274"/>
    </source>
</evidence>
<dbReference type="GO" id="GO:0046872">
    <property type="term" value="F:metal ion binding"/>
    <property type="evidence" value="ECO:0007669"/>
    <property type="project" value="UniProtKB-KW"/>
</dbReference>
<sequence length="406" mass="44960">MSHQCSVLVVSPTNQVLLLHRVKTSTAFPSAHVFPGGNVSAYHDGVVPPPEHPGRHVDGPAYRLAAIRETFEESGILLARDISGRLLELSDAERESGRKDIHQSKISFPQWLSQRRGTPDTAASLIPYTRWVTPTNVPKRFTTQMYIYFLPVAGSSQQQNVGPLPSSSEAVIPTPTSDGGIEHTAARFLPPSTWLELARSGEVIMFPPQFFLLHFMAQFLNLTAPSKSSSGHLEEQRQKLRDFVKQQEFGDACISPVAIGGLYGNGRSVLRLDSPGPELKGRDRKGVKDWVVGVEFRKEGPRKLEIQLTKDFQSINIALEQSNERGELVDLYVPRKCSATNRIIKAKDHASVQISVGKVDENGRYTGENQTYALCGFVRAMGESDDALNRLVQKDGFLKNVWSASR</sequence>
<accession>A0A6G1I903</accession>
<dbReference type="InterPro" id="IPR038579">
    <property type="entry name" value="Ribosomal_eS21_sf"/>
</dbReference>
<keyword evidence="6" id="KW-0460">Magnesium</keyword>
<dbReference type="OrthoDB" id="1695362at2759"/>
<dbReference type="Proteomes" id="UP000799640">
    <property type="component" value="Unassembled WGS sequence"/>
</dbReference>
<evidence type="ECO:0000256" key="3">
    <source>
        <dbReference type="ARBA" id="ARBA00010228"/>
    </source>
</evidence>
<comment type="cofactor">
    <cofactor evidence="1">
        <name>Mn(2+)</name>
        <dbReference type="ChEBI" id="CHEBI:29035"/>
    </cofactor>
</comment>
<dbReference type="GO" id="GO:0003735">
    <property type="term" value="F:structural constituent of ribosome"/>
    <property type="evidence" value="ECO:0007669"/>
    <property type="project" value="InterPro"/>
</dbReference>
<evidence type="ECO:0000256" key="2">
    <source>
        <dbReference type="ARBA" id="ARBA00001946"/>
    </source>
</evidence>
<keyword evidence="12" id="KW-1185">Reference proteome</keyword>
<keyword evidence="5" id="KW-0378">Hydrolase</keyword>
<dbReference type="EMBL" id="ML996688">
    <property type="protein sequence ID" value="KAF2404596.1"/>
    <property type="molecule type" value="Genomic_DNA"/>
</dbReference>
<evidence type="ECO:0000256" key="4">
    <source>
        <dbReference type="ARBA" id="ARBA00022723"/>
    </source>
</evidence>
<dbReference type="PANTHER" id="PTHR12318:SF0">
    <property type="entry name" value="ACYL-COENZYME A DIPHOSPHATASE NUDT19"/>
    <property type="match status" value="1"/>
</dbReference>